<gene>
    <name evidence="2" type="ORF">JCGZ_16931</name>
</gene>
<protein>
    <submittedName>
        <fullName evidence="2">Uncharacterized protein</fullName>
    </submittedName>
</protein>
<dbReference type="EMBL" id="KK914660">
    <property type="protein sequence ID" value="KDP30600.1"/>
    <property type="molecule type" value="Genomic_DNA"/>
</dbReference>
<sequence>MSDSSRDKNDSPLKIEDPNLQAFLDALSGEMGRITRFMESFNDRLELQEQQTERHDHNAIRRGPTRARPSTTPIRFQTPEDEEVDNPDHYFRDLNNKLGRVQGRKSVDYLNRYSITKDERKTILTPVWS</sequence>
<reference evidence="2 3" key="1">
    <citation type="journal article" date="2014" name="PLoS ONE">
        <title>Global Analysis of Gene Expression Profiles in Physic Nut (Jatropha curcas L.) Seedlings Exposed to Salt Stress.</title>
        <authorList>
            <person name="Zhang L."/>
            <person name="Zhang C."/>
            <person name="Wu P."/>
            <person name="Chen Y."/>
            <person name="Li M."/>
            <person name="Jiang H."/>
            <person name="Wu G."/>
        </authorList>
    </citation>
    <scope>NUCLEOTIDE SEQUENCE [LARGE SCALE GENOMIC DNA]</scope>
    <source>
        <strain evidence="3">cv. GZQX0401</strain>
        <tissue evidence="2">Young leaves</tissue>
    </source>
</reference>
<evidence type="ECO:0000313" key="2">
    <source>
        <dbReference type="EMBL" id="KDP30600.1"/>
    </source>
</evidence>
<proteinExistence type="predicted"/>
<accession>A0A067KEC3</accession>
<keyword evidence="3" id="KW-1185">Reference proteome</keyword>
<feature type="region of interest" description="Disordered" evidence="1">
    <location>
        <begin position="49"/>
        <end position="87"/>
    </location>
</feature>
<organism evidence="2 3">
    <name type="scientific">Jatropha curcas</name>
    <name type="common">Barbados nut</name>
    <dbReference type="NCBI Taxonomy" id="180498"/>
    <lineage>
        <taxon>Eukaryota</taxon>
        <taxon>Viridiplantae</taxon>
        <taxon>Streptophyta</taxon>
        <taxon>Embryophyta</taxon>
        <taxon>Tracheophyta</taxon>
        <taxon>Spermatophyta</taxon>
        <taxon>Magnoliopsida</taxon>
        <taxon>eudicotyledons</taxon>
        <taxon>Gunneridae</taxon>
        <taxon>Pentapetalae</taxon>
        <taxon>rosids</taxon>
        <taxon>fabids</taxon>
        <taxon>Malpighiales</taxon>
        <taxon>Euphorbiaceae</taxon>
        <taxon>Crotonoideae</taxon>
        <taxon>Jatropheae</taxon>
        <taxon>Jatropha</taxon>
    </lineage>
</organism>
<name>A0A067KEC3_JATCU</name>
<evidence type="ECO:0000256" key="1">
    <source>
        <dbReference type="SAM" id="MobiDB-lite"/>
    </source>
</evidence>
<dbReference type="Proteomes" id="UP000027138">
    <property type="component" value="Unassembled WGS sequence"/>
</dbReference>
<feature type="compositionally biased region" description="Basic and acidic residues" evidence="1">
    <location>
        <begin position="49"/>
        <end position="59"/>
    </location>
</feature>
<dbReference type="AlphaFoldDB" id="A0A067KEC3"/>
<evidence type="ECO:0000313" key="3">
    <source>
        <dbReference type="Proteomes" id="UP000027138"/>
    </source>
</evidence>